<dbReference type="GeneID" id="36288791"/>
<feature type="region of interest" description="Disordered" evidence="5">
    <location>
        <begin position="1"/>
        <end position="119"/>
    </location>
</feature>
<dbReference type="PANTHER" id="PTHR45810:SF1">
    <property type="entry name" value="HISTONE H3-LIKE CENTROMERIC PROTEIN A"/>
    <property type="match status" value="1"/>
</dbReference>
<dbReference type="EMBL" id="KV441399">
    <property type="protein sequence ID" value="OAF57753.1"/>
    <property type="molecule type" value="Genomic_DNA"/>
</dbReference>
<dbReference type="PANTHER" id="PTHR45810">
    <property type="entry name" value="HISTONE H3.2"/>
    <property type="match status" value="1"/>
</dbReference>
<dbReference type="GO" id="GO:0030527">
    <property type="term" value="F:structural constituent of chromatin"/>
    <property type="evidence" value="ECO:0007669"/>
    <property type="project" value="InterPro"/>
</dbReference>
<dbReference type="GO" id="GO:0046982">
    <property type="term" value="F:protein heterodimerization activity"/>
    <property type="evidence" value="ECO:0007669"/>
    <property type="project" value="InterPro"/>
</dbReference>
<feature type="compositionally biased region" description="Polar residues" evidence="5">
    <location>
        <begin position="1"/>
        <end position="16"/>
    </location>
</feature>
<dbReference type="GO" id="GO:0003677">
    <property type="term" value="F:DNA binding"/>
    <property type="evidence" value="ECO:0007669"/>
    <property type="project" value="InterPro"/>
</dbReference>
<dbReference type="eggNOG" id="KOG1745">
    <property type="taxonomic scope" value="Eukaryota"/>
</dbReference>
<name>A0A177A9B4_9PEZI</name>
<dbReference type="InterPro" id="IPR009072">
    <property type="entry name" value="Histone-fold"/>
</dbReference>
<keyword evidence="4" id="KW-0238">DNA-binding</keyword>
<protein>
    <submittedName>
        <fullName evidence="6">Centromeric histone H3</fullName>
    </submittedName>
</protein>
<dbReference type="AlphaFoldDB" id="A0A177A9B4"/>
<evidence type="ECO:0000256" key="1">
    <source>
        <dbReference type="ARBA" id="ARBA00004286"/>
    </source>
</evidence>
<evidence type="ECO:0000313" key="6">
    <source>
        <dbReference type="EMBL" id="OAF57753.1"/>
    </source>
</evidence>
<accession>A0A177A9B4</accession>
<comment type="subcellular location">
    <subcellularLocation>
        <location evidence="1">Chromosome</location>
    </subcellularLocation>
</comment>
<dbReference type="RefSeq" id="XP_024323039.1">
    <property type="nucleotide sequence ID" value="XM_024469341.1"/>
</dbReference>
<evidence type="ECO:0000256" key="4">
    <source>
        <dbReference type="ARBA" id="ARBA00023269"/>
    </source>
</evidence>
<dbReference type="VEuPathDB" id="FungiDB:GMDG_07918"/>
<dbReference type="GO" id="GO:0000786">
    <property type="term" value="C:nucleosome"/>
    <property type="evidence" value="ECO:0007669"/>
    <property type="project" value="UniProtKB-KW"/>
</dbReference>
<evidence type="ECO:0000256" key="3">
    <source>
        <dbReference type="ARBA" id="ARBA00022454"/>
    </source>
</evidence>
<keyword evidence="3" id="KW-0158">Chromosome</keyword>
<dbReference type="Gene3D" id="1.10.20.10">
    <property type="entry name" value="Histone, subunit A"/>
    <property type="match status" value="1"/>
</dbReference>
<keyword evidence="4" id="KW-0544">Nucleosome core</keyword>
<gene>
    <name evidence="6" type="primary">CENH3</name>
    <name evidence="6" type="ORF">VC83_05727</name>
</gene>
<sequence length="163" mass="18237">MEDNSSEFNLGTDSTGSSSSSSSPQCLHTPDPSPICRGHNLQEHQPLLNRRHQFAKARDFSSKPPNTQPEKRKKKKGPIPSFFPSQKFGPKEAPKMPSAQKAPQKAPTNTAANAPLKPKCRWKPGVVALRQIKRYQKSTEPLIPRAPFIQLIREIMVDLKVDF</sequence>
<organism evidence="6">
    <name type="scientific">Pseudogymnoascus destructans</name>
    <dbReference type="NCBI Taxonomy" id="655981"/>
    <lineage>
        <taxon>Eukaryota</taxon>
        <taxon>Fungi</taxon>
        <taxon>Dikarya</taxon>
        <taxon>Ascomycota</taxon>
        <taxon>Pezizomycotina</taxon>
        <taxon>Leotiomycetes</taxon>
        <taxon>Thelebolales</taxon>
        <taxon>Thelebolaceae</taxon>
        <taxon>Pseudogymnoascus</taxon>
    </lineage>
</organism>
<comment type="similarity">
    <text evidence="2">Belongs to the histone H3 family.</text>
</comment>
<dbReference type="InterPro" id="IPR000164">
    <property type="entry name" value="Histone_H3/CENP-A"/>
</dbReference>
<proteinExistence type="inferred from homology"/>
<dbReference type="Proteomes" id="UP000077154">
    <property type="component" value="Unassembled WGS sequence"/>
</dbReference>
<dbReference type="SUPFAM" id="SSF47113">
    <property type="entry name" value="Histone-fold"/>
    <property type="match status" value="1"/>
</dbReference>
<evidence type="ECO:0000256" key="2">
    <source>
        <dbReference type="ARBA" id="ARBA00010343"/>
    </source>
</evidence>
<evidence type="ECO:0000256" key="5">
    <source>
        <dbReference type="SAM" id="MobiDB-lite"/>
    </source>
</evidence>
<reference evidence="6" key="1">
    <citation type="submission" date="2016-03" db="EMBL/GenBank/DDBJ databases">
        <title>Updated assembly of Pseudogymnoascus destructans, the fungus causing white-nose syndrome of bats.</title>
        <authorList>
            <person name="Palmer J.M."/>
            <person name="Drees K.P."/>
            <person name="Foster J.T."/>
            <person name="Lindner D.L."/>
        </authorList>
    </citation>
    <scope>NUCLEOTIDE SEQUENCE [LARGE SCALE GENOMIC DNA]</scope>
    <source>
        <strain evidence="6">20631-21</strain>
    </source>
</reference>